<dbReference type="AlphaFoldDB" id="A0A2S7C5X3"/>
<gene>
    <name evidence="2" type="ORF">XdyCFBP7245_08030</name>
</gene>
<evidence type="ECO:0000313" key="2">
    <source>
        <dbReference type="EMBL" id="PPU56986.1"/>
    </source>
</evidence>
<evidence type="ECO:0000256" key="1">
    <source>
        <dbReference type="SAM" id="Phobius"/>
    </source>
</evidence>
<feature type="transmembrane region" description="Helical" evidence="1">
    <location>
        <begin position="57"/>
        <end position="74"/>
    </location>
</feature>
<evidence type="ECO:0000313" key="3">
    <source>
        <dbReference type="Proteomes" id="UP000238908"/>
    </source>
</evidence>
<name>A0A2S7C5X3_9XANT</name>
<sequence>MIFQVVQESEHSMRAARRRWLRRLVVYQVGYIIMFCAFFLILQWSGVDLAFTKTVKLFFFSELLLIVALAIDYSKMCRR</sequence>
<organism evidence="2 3">
    <name type="scientific">Xanthomonas dyei</name>
    <dbReference type="NCBI Taxonomy" id="743699"/>
    <lineage>
        <taxon>Bacteria</taxon>
        <taxon>Pseudomonadati</taxon>
        <taxon>Pseudomonadota</taxon>
        <taxon>Gammaproteobacteria</taxon>
        <taxon>Lysobacterales</taxon>
        <taxon>Lysobacteraceae</taxon>
        <taxon>Xanthomonas</taxon>
    </lineage>
</organism>
<proteinExistence type="predicted"/>
<keyword evidence="1" id="KW-1133">Transmembrane helix</keyword>
<comment type="caution">
    <text evidence="2">The sequence shown here is derived from an EMBL/GenBank/DDBJ whole genome shotgun (WGS) entry which is preliminary data.</text>
</comment>
<dbReference type="EMBL" id="MDEE01000008">
    <property type="protein sequence ID" value="PPU56986.1"/>
    <property type="molecule type" value="Genomic_DNA"/>
</dbReference>
<reference evidence="2 3" key="1">
    <citation type="submission" date="2016-08" db="EMBL/GenBank/DDBJ databases">
        <authorList>
            <person name="Seilhamer J.J."/>
        </authorList>
    </citation>
    <scope>NUCLEOTIDE SEQUENCE [LARGE SCALE GENOMIC DNA]</scope>
    <source>
        <strain evidence="2 3">CFBP7245</strain>
    </source>
</reference>
<dbReference type="Proteomes" id="UP000238908">
    <property type="component" value="Unassembled WGS sequence"/>
</dbReference>
<keyword evidence="1" id="KW-0472">Membrane</keyword>
<accession>A0A2S7C5X3</accession>
<protein>
    <submittedName>
        <fullName evidence="2">Uncharacterized protein</fullName>
    </submittedName>
</protein>
<feature type="transmembrane region" description="Helical" evidence="1">
    <location>
        <begin position="24"/>
        <end position="45"/>
    </location>
</feature>
<keyword evidence="1" id="KW-0812">Transmembrane</keyword>